<sequence>MADKVERTTAVEASVMAEKTDLAENIAAQVELSEEGVQRTERHLDVTEDDLLEAKELAATYTLDDLRSMMDRVLKLHGRDPNFPINIIREIEEFLQNEDVFENPEKHEELINEMKIEAALITNNSPYAEVRAVVDNRDDPNTPVSTIRAWVIGIILSVACAFVNIFFEIRYPAISVTSNVPQLLAYPIGKFLEKTLPDVGFTLFGVCHSLNPGPFNKKEHMLITIMSSISIGGTYTSNIIWIQALPRFFDQSWAVNFGYQTLIALSTNFIGYSLAGITRRFLVYPSYCVWPEALVTIALNASFHDDTNPRVPGPFKSLWKMTRLRFFYIAGGIMFIYFWIPNTLFAALSYFSWMTWIAPNNKILTTITGMQTGLGLNPLPTFDWNIATYFTDPLVIPFFSTFNLFIGMFASMFVVIGVYFTNAWNTAYIPITSNAPWDHFGKRYNVTRVLDDRGIIDIQKYQEYSPPYLSAGNIVVYMFFFSVYTAAITHGILYHRLEIQMGLTELWNTLRRKKNSDEGRVLDVHNRLMKAYKEVPEWWYGICLIFAVAVGCAGIASYPTHTSPGTIFFGIALTLIFIVPTGIIYAMTGVQVSLNVLAEFIGGSWVQGNALAMCFFKTYGVITCLQAQAFARDLKLAHYLKIPPRVTFFAQMVPTLATTFVAVGVLTYQIHIKDVCTADAPFRFLCPGETTFFTAAVLWGTVGPKRLWGVGGQYNVTLLGFPLGIIVVLGFWALGNKFPNNAFLRKVHPVVLLFGGIQWSPYNLSYMWAAIPPAAWSWLYMRKRFLGWWSKYNFVLSAAFSCGIAISAIIQFFAVAYNNYEVDWWGNNVISIGCEDPSNVSCRLKLLAKGEFFGPKPGTYNV</sequence>
<evidence type="ECO:0000313" key="1">
    <source>
        <dbReference type="EMBL" id="KAJ2976137.1"/>
    </source>
</evidence>
<organism evidence="1 2">
    <name type="scientific">Zarea fungicola</name>
    <dbReference type="NCBI Taxonomy" id="93591"/>
    <lineage>
        <taxon>Eukaryota</taxon>
        <taxon>Fungi</taxon>
        <taxon>Dikarya</taxon>
        <taxon>Ascomycota</taxon>
        <taxon>Pezizomycotina</taxon>
        <taxon>Sordariomycetes</taxon>
        <taxon>Hypocreomycetidae</taxon>
        <taxon>Hypocreales</taxon>
        <taxon>Cordycipitaceae</taxon>
        <taxon>Zarea</taxon>
    </lineage>
</organism>
<dbReference type="EMBL" id="JANJQO010000617">
    <property type="protein sequence ID" value="KAJ2976137.1"/>
    <property type="molecule type" value="Genomic_DNA"/>
</dbReference>
<keyword evidence="2" id="KW-1185">Reference proteome</keyword>
<protein>
    <submittedName>
        <fullName evidence="1">Uncharacterized protein</fullName>
    </submittedName>
</protein>
<dbReference type="Proteomes" id="UP001143910">
    <property type="component" value="Unassembled WGS sequence"/>
</dbReference>
<proteinExistence type="predicted"/>
<gene>
    <name evidence="1" type="ORF">NQ176_g5124</name>
</gene>
<name>A0ACC1NA41_9HYPO</name>
<reference evidence="1" key="1">
    <citation type="submission" date="2022-08" db="EMBL/GenBank/DDBJ databases">
        <title>Genome Sequence of Lecanicillium fungicola.</title>
        <authorList>
            <person name="Buettner E."/>
        </authorList>
    </citation>
    <scope>NUCLEOTIDE SEQUENCE</scope>
    <source>
        <strain evidence="1">Babe33</strain>
    </source>
</reference>
<evidence type="ECO:0000313" key="2">
    <source>
        <dbReference type="Proteomes" id="UP001143910"/>
    </source>
</evidence>
<accession>A0ACC1NA41</accession>
<comment type="caution">
    <text evidence="1">The sequence shown here is derived from an EMBL/GenBank/DDBJ whole genome shotgun (WGS) entry which is preliminary data.</text>
</comment>